<dbReference type="EMBL" id="QRBI01000097">
    <property type="protein sequence ID" value="RMC18090.1"/>
    <property type="molecule type" value="Genomic_DNA"/>
</dbReference>
<evidence type="ECO:0000313" key="2">
    <source>
        <dbReference type="EMBL" id="RMC18090.1"/>
    </source>
</evidence>
<reference evidence="2 3" key="1">
    <citation type="submission" date="2018-07" db="EMBL/GenBank/DDBJ databases">
        <title>A high quality draft genome assembly of the barn swallow (H. rustica rustica).</title>
        <authorList>
            <person name="Formenti G."/>
            <person name="Chiara M."/>
            <person name="Poveda L."/>
            <person name="Francoijs K.-J."/>
            <person name="Bonisoli-Alquati A."/>
            <person name="Canova L."/>
            <person name="Gianfranceschi L."/>
            <person name="Horner D.S."/>
            <person name="Saino N."/>
        </authorList>
    </citation>
    <scope>NUCLEOTIDE SEQUENCE [LARGE SCALE GENOMIC DNA]</scope>
    <source>
        <strain evidence="2">Chelidonia</strain>
        <tissue evidence="2">Blood</tissue>
    </source>
</reference>
<proteinExistence type="predicted"/>
<accession>A0A3M0L531</accession>
<dbReference type="AlphaFoldDB" id="A0A3M0L531"/>
<organism evidence="2 3">
    <name type="scientific">Hirundo rustica rustica</name>
    <dbReference type="NCBI Taxonomy" id="333673"/>
    <lineage>
        <taxon>Eukaryota</taxon>
        <taxon>Metazoa</taxon>
        <taxon>Chordata</taxon>
        <taxon>Craniata</taxon>
        <taxon>Vertebrata</taxon>
        <taxon>Euteleostomi</taxon>
        <taxon>Archelosauria</taxon>
        <taxon>Archosauria</taxon>
        <taxon>Dinosauria</taxon>
        <taxon>Saurischia</taxon>
        <taxon>Theropoda</taxon>
        <taxon>Coelurosauria</taxon>
        <taxon>Aves</taxon>
        <taxon>Neognathae</taxon>
        <taxon>Neoaves</taxon>
        <taxon>Telluraves</taxon>
        <taxon>Australaves</taxon>
        <taxon>Passeriformes</taxon>
        <taxon>Sylvioidea</taxon>
        <taxon>Hirundinidae</taxon>
        <taxon>Hirundo</taxon>
    </lineage>
</organism>
<dbReference type="Proteomes" id="UP000269221">
    <property type="component" value="Unassembled WGS sequence"/>
</dbReference>
<evidence type="ECO:0000256" key="1">
    <source>
        <dbReference type="SAM" id="MobiDB-lite"/>
    </source>
</evidence>
<sequence length="97" mass="10450">MRLMPSRSGRSRAGESSSAGLWTLPPCQVTVRPRDHTRFWDDVKNKVKELVSCDSAHRLLEGGDEFSDLVAAAETTAILGGVEVPPSPVPVMSTEGD</sequence>
<feature type="region of interest" description="Disordered" evidence="1">
    <location>
        <begin position="1"/>
        <end position="23"/>
    </location>
</feature>
<protein>
    <submittedName>
        <fullName evidence="2">Uncharacterized protein</fullName>
    </submittedName>
</protein>
<gene>
    <name evidence="2" type="ORF">DUI87_04969</name>
</gene>
<keyword evidence="3" id="KW-1185">Reference proteome</keyword>
<comment type="caution">
    <text evidence="2">The sequence shown here is derived from an EMBL/GenBank/DDBJ whole genome shotgun (WGS) entry which is preliminary data.</text>
</comment>
<name>A0A3M0L531_HIRRU</name>
<evidence type="ECO:0000313" key="3">
    <source>
        <dbReference type="Proteomes" id="UP000269221"/>
    </source>
</evidence>